<reference evidence="2 3" key="1">
    <citation type="submission" date="2019-03" db="EMBL/GenBank/DDBJ databases">
        <authorList>
            <person name="He R.-H."/>
        </authorList>
    </citation>
    <scope>NUCLEOTIDE SEQUENCE [LARGE SCALE GENOMIC DNA]</scope>
    <source>
        <strain evidence="3">SH 714</strain>
    </source>
</reference>
<evidence type="ECO:0000256" key="1">
    <source>
        <dbReference type="SAM" id="Phobius"/>
    </source>
</evidence>
<comment type="caution">
    <text evidence="2">The sequence shown here is derived from an EMBL/GenBank/DDBJ whole genome shotgun (WGS) entry which is preliminary data.</text>
</comment>
<feature type="transmembrane region" description="Helical" evidence="1">
    <location>
        <begin position="60"/>
        <end position="80"/>
    </location>
</feature>
<feature type="transmembrane region" description="Helical" evidence="1">
    <location>
        <begin position="21"/>
        <end position="40"/>
    </location>
</feature>
<sequence length="142" mass="15732">MDELKETINLLLKNVSNSYNLLLSLAAFYTGINILTGTGVFSEFPQEWVGKIPFNSWESIAIFGILIFGFGNAIAAIYGFIKKGRKIFIMTLIMGVLFLSCMVLQIILLDEVFLATVQFILASSLQLFLGLVGLVKTRLISN</sequence>
<feature type="transmembrane region" description="Helical" evidence="1">
    <location>
        <begin position="87"/>
        <end position="107"/>
    </location>
</feature>
<feature type="transmembrane region" description="Helical" evidence="1">
    <location>
        <begin position="113"/>
        <end position="135"/>
    </location>
</feature>
<dbReference type="EMBL" id="SOPW01000019">
    <property type="protein sequence ID" value="TFB14149.1"/>
    <property type="molecule type" value="Genomic_DNA"/>
</dbReference>
<keyword evidence="3" id="KW-1185">Reference proteome</keyword>
<protein>
    <submittedName>
        <fullName evidence="2">Uncharacterized protein</fullName>
    </submittedName>
</protein>
<gene>
    <name evidence="2" type="ORF">E3U55_14650</name>
</gene>
<evidence type="ECO:0000313" key="2">
    <source>
        <dbReference type="EMBL" id="TFB14149.1"/>
    </source>
</evidence>
<keyword evidence="1" id="KW-0472">Membrane</keyword>
<organism evidence="2 3">
    <name type="scientific">Filobacillus milosensis</name>
    <dbReference type="NCBI Taxonomy" id="94137"/>
    <lineage>
        <taxon>Bacteria</taxon>
        <taxon>Bacillati</taxon>
        <taxon>Bacillota</taxon>
        <taxon>Bacilli</taxon>
        <taxon>Bacillales</taxon>
        <taxon>Bacillaceae</taxon>
        <taxon>Filobacillus</taxon>
    </lineage>
</organism>
<proteinExistence type="predicted"/>
<name>A0A4Y8IKP5_9BACI</name>
<keyword evidence="1" id="KW-1133">Transmembrane helix</keyword>
<dbReference type="AlphaFoldDB" id="A0A4Y8IKP5"/>
<dbReference type="OrthoDB" id="2439941at2"/>
<dbReference type="Proteomes" id="UP000297975">
    <property type="component" value="Unassembled WGS sequence"/>
</dbReference>
<keyword evidence="1" id="KW-0812">Transmembrane</keyword>
<evidence type="ECO:0000313" key="3">
    <source>
        <dbReference type="Proteomes" id="UP000297975"/>
    </source>
</evidence>
<accession>A0A4Y8IKP5</accession>